<dbReference type="SUPFAM" id="SSF51621">
    <property type="entry name" value="Phosphoenolpyruvate/pyruvate domain"/>
    <property type="match status" value="1"/>
</dbReference>
<protein>
    <submittedName>
        <fullName evidence="5">Uncharacterized protein</fullName>
    </submittedName>
</protein>
<evidence type="ECO:0000256" key="2">
    <source>
        <dbReference type="ARBA" id="ARBA00022723"/>
    </source>
</evidence>
<keyword evidence="6" id="KW-1185">Reference proteome</keyword>
<dbReference type="EMBL" id="BMOE01000009">
    <property type="protein sequence ID" value="GGJ80652.1"/>
    <property type="molecule type" value="Genomic_DNA"/>
</dbReference>
<feature type="binding site" evidence="4">
    <location>
        <position position="176"/>
    </location>
    <ligand>
        <name>Mg(2+)</name>
        <dbReference type="ChEBI" id="CHEBI:18420"/>
    </ligand>
</feature>
<dbReference type="PANTHER" id="PTHR32308:SF10">
    <property type="entry name" value="CITRATE LYASE SUBUNIT BETA"/>
    <property type="match status" value="1"/>
</dbReference>
<dbReference type="GO" id="GO:0006107">
    <property type="term" value="P:oxaloacetate metabolic process"/>
    <property type="evidence" value="ECO:0007669"/>
    <property type="project" value="TreeGrafter"/>
</dbReference>
<reference evidence="5" key="2">
    <citation type="submission" date="2020-09" db="EMBL/GenBank/DDBJ databases">
        <authorList>
            <person name="Sun Q."/>
            <person name="Ohkuma M."/>
        </authorList>
    </citation>
    <scope>NUCLEOTIDE SEQUENCE</scope>
    <source>
        <strain evidence="5">JCM 14371</strain>
    </source>
</reference>
<evidence type="ECO:0000313" key="6">
    <source>
        <dbReference type="Proteomes" id="UP000635726"/>
    </source>
</evidence>
<dbReference type="RefSeq" id="WP_188963687.1">
    <property type="nucleotide sequence ID" value="NZ_BMOE01000009.1"/>
</dbReference>
<dbReference type="Pfam" id="PF15617">
    <property type="entry name" value="C-C_Bond_Lyase"/>
    <property type="match status" value="1"/>
</dbReference>
<organism evidence="5 6">
    <name type="scientific">Deinococcus aquiradiocola</name>
    <dbReference type="NCBI Taxonomy" id="393059"/>
    <lineage>
        <taxon>Bacteria</taxon>
        <taxon>Thermotogati</taxon>
        <taxon>Deinococcota</taxon>
        <taxon>Deinococci</taxon>
        <taxon>Deinococcales</taxon>
        <taxon>Deinococcaceae</taxon>
        <taxon>Deinococcus</taxon>
    </lineage>
</organism>
<dbReference type="InterPro" id="IPR040442">
    <property type="entry name" value="Pyrv_kinase-like_dom_sf"/>
</dbReference>
<comment type="cofactor">
    <cofactor evidence="1">
        <name>Mg(2+)</name>
        <dbReference type="ChEBI" id="CHEBI:18420"/>
    </cofactor>
</comment>
<name>A0A917PJ35_9DEIO</name>
<dbReference type="InterPro" id="IPR039480">
    <property type="entry name" value="C-C_Bond_Lyase-like"/>
</dbReference>
<keyword evidence="3 4" id="KW-0460">Magnesium</keyword>
<dbReference type="Proteomes" id="UP000635726">
    <property type="component" value="Unassembled WGS sequence"/>
</dbReference>
<dbReference type="GO" id="GO:0000287">
    <property type="term" value="F:magnesium ion binding"/>
    <property type="evidence" value="ECO:0007669"/>
    <property type="project" value="TreeGrafter"/>
</dbReference>
<reference evidence="5" key="1">
    <citation type="journal article" date="2014" name="Int. J. Syst. Evol. Microbiol.">
        <title>Complete genome sequence of Corynebacterium casei LMG S-19264T (=DSM 44701T), isolated from a smear-ripened cheese.</title>
        <authorList>
            <consortium name="US DOE Joint Genome Institute (JGI-PGF)"/>
            <person name="Walter F."/>
            <person name="Albersmeier A."/>
            <person name="Kalinowski J."/>
            <person name="Ruckert C."/>
        </authorList>
    </citation>
    <scope>NUCLEOTIDE SEQUENCE</scope>
    <source>
        <strain evidence="5">JCM 14371</strain>
    </source>
</reference>
<keyword evidence="2 4" id="KW-0479">Metal-binding</keyword>
<dbReference type="PIRSF" id="PIRSF015582">
    <property type="entry name" value="Cit_lyase_B"/>
    <property type="match status" value="1"/>
</dbReference>
<dbReference type="AlphaFoldDB" id="A0A917PJ35"/>
<evidence type="ECO:0000313" key="5">
    <source>
        <dbReference type="EMBL" id="GGJ80652.1"/>
    </source>
</evidence>
<evidence type="ECO:0000256" key="1">
    <source>
        <dbReference type="ARBA" id="ARBA00001946"/>
    </source>
</evidence>
<gene>
    <name evidence="5" type="ORF">GCM10008939_25650</name>
</gene>
<proteinExistence type="predicted"/>
<evidence type="ECO:0000256" key="3">
    <source>
        <dbReference type="ARBA" id="ARBA00022842"/>
    </source>
</evidence>
<sequence length="319" mass="35287">MTLRRPATPTTVTPAIDPLQLGASLYTPATRHDLADLGNGDRRPGGLPLPHSLIYCLEDAVRTQDVPLALARLTDALPQLRPGSGPLRFVRVRDLRTLEAVLGMDGWRNLHGFVLPKATRRTLRDTLGLLPPGVPVMPTLETREVFSARQMESLRDFLTDSGMSRRILTLRLGGNDLMQLLGLRRVPGQTLHEGPLAQTIQMLVGTFVPWGFSLSSPVYEVFSDPVTLRRELRQDLERGLTGKTVIHPSQVSVVTEAYRVDARHLAQARAILEPDADAVFALDGAMCEPTTHRGWAERILRRAQLYGVQDDPEVPNPES</sequence>
<evidence type="ECO:0000256" key="4">
    <source>
        <dbReference type="PIRSR" id="PIRSR015582-2"/>
    </source>
</evidence>
<dbReference type="PANTHER" id="PTHR32308">
    <property type="entry name" value="LYASE BETA SUBUNIT, PUTATIVE (AFU_ORTHOLOGUE AFUA_4G13030)-RELATED"/>
    <property type="match status" value="1"/>
</dbReference>
<comment type="caution">
    <text evidence="5">The sequence shown here is derived from an EMBL/GenBank/DDBJ whole genome shotgun (WGS) entry which is preliminary data.</text>
</comment>
<dbReference type="Gene3D" id="3.20.20.60">
    <property type="entry name" value="Phosphoenolpyruvate-binding domains"/>
    <property type="match status" value="1"/>
</dbReference>
<dbReference type="InterPro" id="IPR015813">
    <property type="entry name" value="Pyrv/PenolPyrv_kinase-like_dom"/>
</dbReference>
<dbReference type="GO" id="GO:0003824">
    <property type="term" value="F:catalytic activity"/>
    <property type="evidence" value="ECO:0007669"/>
    <property type="project" value="InterPro"/>
</dbReference>
<dbReference type="InterPro" id="IPR011206">
    <property type="entry name" value="Citrate_lyase_beta/mcl1/mcl2"/>
</dbReference>
<accession>A0A917PJ35</accession>